<protein>
    <submittedName>
        <fullName evidence="2">DUF2235 domain-containing protein</fullName>
    </submittedName>
</protein>
<reference evidence="2" key="1">
    <citation type="submission" date="2020-05" db="EMBL/GenBank/DDBJ databases">
        <title>Sulfur intermediates as new biogeochemical hubs in an aquatic model microbial ecosystem.</title>
        <authorList>
            <person name="Vigneron A."/>
        </authorList>
    </citation>
    <scope>NUCLEOTIDE SEQUENCE</scope>
    <source>
        <strain evidence="2">Bin.250</strain>
    </source>
</reference>
<organism evidence="2 3">
    <name type="scientific">SAR86 cluster bacterium</name>
    <dbReference type="NCBI Taxonomy" id="2030880"/>
    <lineage>
        <taxon>Bacteria</taxon>
        <taxon>Pseudomonadati</taxon>
        <taxon>Pseudomonadota</taxon>
        <taxon>Gammaproteobacteria</taxon>
        <taxon>SAR86 cluster</taxon>
    </lineage>
</organism>
<dbReference type="AlphaFoldDB" id="A0A972VXH3"/>
<dbReference type="Proteomes" id="UP000754644">
    <property type="component" value="Unassembled WGS sequence"/>
</dbReference>
<dbReference type="InterPro" id="IPR018712">
    <property type="entry name" value="Tle1-like_cat"/>
</dbReference>
<proteinExistence type="predicted"/>
<feature type="domain" description="T6SS Phospholipase effector Tle1-like catalytic" evidence="1">
    <location>
        <begin position="18"/>
        <end position="270"/>
    </location>
</feature>
<accession>A0A972VXH3</accession>
<evidence type="ECO:0000313" key="3">
    <source>
        <dbReference type="Proteomes" id="UP000754644"/>
    </source>
</evidence>
<dbReference type="EMBL" id="JABMOJ010000122">
    <property type="protein sequence ID" value="NQV64402.1"/>
    <property type="molecule type" value="Genomic_DNA"/>
</dbReference>
<comment type="caution">
    <text evidence="2">The sequence shown here is derived from an EMBL/GenBank/DDBJ whole genome shotgun (WGS) entry which is preliminary data.</text>
</comment>
<dbReference type="PANTHER" id="PTHR33840:SF1">
    <property type="entry name" value="TLE1 PHOSPHOLIPASE DOMAIN-CONTAINING PROTEIN"/>
    <property type="match status" value="1"/>
</dbReference>
<dbReference type="Pfam" id="PF09994">
    <property type="entry name" value="T6SS_Tle1-like_cat"/>
    <property type="match status" value="1"/>
</dbReference>
<sequence>MRHTTIYTSDLHYTGNNKTILVFLDGTWNDENGHDGDGVTTNIFRLFGSIAGNLDTSNLPFVKTHPEHTALYFRGVGNDEDHGIVGTFYGGIFGAGEKRIRDNAYCEILRHYKRGDRIVIIAFSRGAACARLLASKLEKHGIKRQLEVTYKKHFGENFFLKYAHLDEDHVEVDVAFLGLFDTVGAFGIPLNLPGLPFQKLNLFKNLELAKNVKQAVHCVAIDESREPFIPTLCNKAAHVDEVWFAGVHADIGGGYQYAELGKIALAYMVDRLNTVMKNTPISYDELELKKHTDYALETDDIRMHYHGDGIKHQPRDIYVSVNNQQSTYKPKVHHSVAKLLTSSKISVAEHFASFTTVTPIIYAPSNLKALAKPLKLVK</sequence>
<evidence type="ECO:0000259" key="1">
    <source>
        <dbReference type="Pfam" id="PF09994"/>
    </source>
</evidence>
<name>A0A972VXH3_9GAMM</name>
<evidence type="ECO:0000313" key="2">
    <source>
        <dbReference type="EMBL" id="NQV64402.1"/>
    </source>
</evidence>
<gene>
    <name evidence="2" type="ORF">HQ497_03460</name>
</gene>
<dbReference type="PANTHER" id="PTHR33840">
    <property type="match status" value="1"/>
</dbReference>